<accession>A0A0M8MS08</accession>
<dbReference type="SUPFAM" id="SSF52087">
    <property type="entry name" value="CRAL/TRIO domain"/>
    <property type="match status" value="1"/>
</dbReference>
<dbReference type="InterPro" id="IPR052432">
    <property type="entry name" value="PITP/CRAL-TRIO"/>
</dbReference>
<dbReference type="EMBL" id="LGAV01000010">
    <property type="protein sequence ID" value="KOS12620.1"/>
    <property type="molecule type" value="Genomic_DNA"/>
</dbReference>
<dbReference type="SUPFAM" id="SSF46938">
    <property type="entry name" value="CRAL/TRIO N-terminal domain"/>
    <property type="match status" value="1"/>
</dbReference>
<dbReference type="GeneID" id="28726797"/>
<keyword evidence="4" id="KW-1185">Reference proteome</keyword>
<dbReference type="PROSITE" id="PS50191">
    <property type="entry name" value="CRAL_TRIO"/>
    <property type="match status" value="1"/>
</dbReference>
<dbReference type="CDD" id="cd00170">
    <property type="entry name" value="SEC14"/>
    <property type="match status" value="1"/>
</dbReference>
<sequence>MGSASRAGGARKNAEAVSDAYSLTQSLVQEHHETVLALHAEMLAQAPAQLQELRSCSDEDLELVHAFLDDPILIFRFYRRAGFDAEHTRSMLLKTLQWRLEGGIDALAHDLLHSTYMRSTRNHIPLFWMHTRFRDRLGRPCLYVRLQHVERTDEGLRELKTTVIGIFEVMRRYLLHINRRSKRGDPVVQCVTLIDVAESGLSNMELEMLPFFVDLLKNHYPGMSGAVYVLRYSWLHAGLWRMVRPVLPPKLLARLFFVDVQELLAHFDHAIPQTLGGPLHVDITTDSSDVFHYFTRAAAWRRESTSNSEHSHDLSLPRPRHHDYGSMYDVMSKAGSPYAFLTPRTSVPATPRSRGMKGQPMLQLHDLPTSPDAYRPRSFEDRRSSTSQTFSTLWERWSQWLWRTSAPPHHPDIDPQAWPAEPRIVKSPTRSEQNPLPVSDATSAAVTAAATPSITTQPPLPKINEDGAPSKDPAATAGVYKPTYVSDKNTAVMRYLSWRAHKYAEMDGHVSPYNIENPFFGYPAAYVDGDNEASSSARPTGFSRDLHVRRRKRDLVRTLSYLFVLRLIHLYRTLRRHARTVVWGMLGPRQAWASLWNTSRRRELWGRWWARRLGSSAMLIILAVWLTYTQRVRPPASLLWRRTPIP</sequence>
<proteinExistence type="predicted"/>
<feature type="compositionally biased region" description="Low complexity" evidence="1">
    <location>
        <begin position="439"/>
        <end position="456"/>
    </location>
</feature>
<comment type="caution">
    <text evidence="3">The sequence shown here is derived from an EMBL/GenBank/DDBJ whole genome shotgun (WGS) entry which is preliminary data.</text>
</comment>
<protein>
    <recommendedName>
        <fullName evidence="2">CRAL-TRIO domain-containing protein</fullName>
    </recommendedName>
</protein>
<dbReference type="RefSeq" id="XP_017990252.1">
    <property type="nucleotide sequence ID" value="XM_018134922.1"/>
</dbReference>
<dbReference type="Pfam" id="PF00650">
    <property type="entry name" value="CRAL_TRIO"/>
    <property type="match status" value="1"/>
</dbReference>
<feature type="region of interest" description="Disordered" evidence="1">
    <location>
        <begin position="427"/>
        <end position="477"/>
    </location>
</feature>
<dbReference type="InterPro" id="IPR036273">
    <property type="entry name" value="CRAL/TRIO_N_dom_sf"/>
</dbReference>
<name>A0A0M8MS08_9BASI</name>
<organism evidence="3 4">
    <name type="scientific">Malassezia pachydermatis</name>
    <dbReference type="NCBI Taxonomy" id="77020"/>
    <lineage>
        <taxon>Eukaryota</taxon>
        <taxon>Fungi</taxon>
        <taxon>Dikarya</taxon>
        <taxon>Basidiomycota</taxon>
        <taxon>Ustilaginomycotina</taxon>
        <taxon>Malasseziomycetes</taxon>
        <taxon>Malasseziales</taxon>
        <taxon>Malasseziaceae</taxon>
        <taxon>Malassezia</taxon>
    </lineage>
</organism>
<dbReference type="PANTHER" id="PTHR46590:SF4">
    <property type="entry name" value="CRAL-TRIO DOMAIN-CONTAINING PROTEIN"/>
    <property type="match status" value="1"/>
</dbReference>
<dbReference type="AlphaFoldDB" id="A0A0M8MS08"/>
<dbReference type="InterPro" id="IPR036865">
    <property type="entry name" value="CRAL-TRIO_dom_sf"/>
</dbReference>
<dbReference type="SMART" id="SM00516">
    <property type="entry name" value="SEC14"/>
    <property type="match status" value="1"/>
</dbReference>
<evidence type="ECO:0000259" key="2">
    <source>
        <dbReference type="PROSITE" id="PS50191"/>
    </source>
</evidence>
<dbReference type="VEuPathDB" id="FungiDB:Malapachy_0401"/>
<evidence type="ECO:0000313" key="4">
    <source>
        <dbReference type="Proteomes" id="UP000037751"/>
    </source>
</evidence>
<dbReference type="PANTHER" id="PTHR46590">
    <property type="entry name" value="PHOSPHATIDYLINOSITOL TRANSFER PROTEIN CSR1-RELATED"/>
    <property type="match status" value="1"/>
</dbReference>
<evidence type="ECO:0000313" key="3">
    <source>
        <dbReference type="EMBL" id="KOS12620.1"/>
    </source>
</evidence>
<evidence type="ECO:0000256" key="1">
    <source>
        <dbReference type="SAM" id="MobiDB-lite"/>
    </source>
</evidence>
<feature type="compositionally biased region" description="Basic and acidic residues" evidence="1">
    <location>
        <begin position="374"/>
        <end position="384"/>
    </location>
</feature>
<gene>
    <name evidence="3" type="ORF">Malapachy_0401</name>
</gene>
<feature type="domain" description="CRAL-TRIO" evidence="2">
    <location>
        <begin position="116"/>
        <end position="283"/>
    </location>
</feature>
<dbReference type="InterPro" id="IPR001251">
    <property type="entry name" value="CRAL-TRIO_dom"/>
</dbReference>
<dbReference type="Proteomes" id="UP000037751">
    <property type="component" value="Unassembled WGS sequence"/>
</dbReference>
<dbReference type="Gene3D" id="3.40.525.10">
    <property type="entry name" value="CRAL-TRIO lipid binding domain"/>
    <property type="match status" value="1"/>
</dbReference>
<dbReference type="OrthoDB" id="75724at2759"/>
<feature type="region of interest" description="Disordered" evidence="1">
    <location>
        <begin position="345"/>
        <end position="384"/>
    </location>
</feature>
<reference evidence="3 4" key="1">
    <citation type="submission" date="2015-07" db="EMBL/GenBank/DDBJ databases">
        <title>Draft Genome Sequence of Malassezia furfur CBS1878 and Malassezia pachydermatis CBS1879.</title>
        <authorList>
            <person name="Triana S."/>
            <person name="Ohm R."/>
            <person name="Gonzalez A."/>
            <person name="DeCock H."/>
            <person name="Restrepo S."/>
            <person name="Celis A."/>
        </authorList>
    </citation>
    <scope>NUCLEOTIDE SEQUENCE [LARGE SCALE GENOMIC DNA]</scope>
    <source>
        <strain evidence="3 4">CBS 1879</strain>
    </source>
</reference>